<dbReference type="PIRSF" id="PIRSF035875">
    <property type="entry name" value="RNase_BN"/>
    <property type="match status" value="1"/>
</dbReference>
<feature type="transmembrane region" description="Helical" evidence="6">
    <location>
        <begin position="33"/>
        <end position="55"/>
    </location>
</feature>
<evidence type="ECO:0000256" key="6">
    <source>
        <dbReference type="SAM" id="Phobius"/>
    </source>
</evidence>
<dbReference type="KEGG" id="pce:PECL_382"/>
<dbReference type="eggNOG" id="COG1295">
    <property type="taxonomic scope" value="Bacteria"/>
</dbReference>
<proteinExistence type="predicted"/>
<dbReference type="AlphaFoldDB" id="G8PB61"/>
<dbReference type="EMBL" id="CP003137">
    <property type="protein sequence ID" value="AEV94690.1"/>
    <property type="molecule type" value="Genomic_DNA"/>
</dbReference>
<keyword evidence="4 6" id="KW-1133">Transmembrane helix</keyword>
<evidence type="ECO:0000313" key="8">
    <source>
        <dbReference type="Proteomes" id="UP000005444"/>
    </source>
</evidence>
<dbReference type="GO" id="GO:0005886">
    <property type="term" value="C:plasma membrane"/>
    <property type="evidence" value="ECO:0007669"/>
    <property type="project" value="UniProtKB-SubCell"/>
</dbReference>
<organism evidence="7 8">
    <name type="scientific">Pediococcus claussenii (strain ATCC BAA-344 / DSM 14800 / JCM 18046 / KCTC 3811 / LMG 21948 / P06)</name>
    <dbReference type="NCBI Taxonomy" id="701521"/>
    <lineage>
        <taxon>Bacteria</taxon>
        <taxon>Bacillati</taxon>
        <taxon>Bacillota</taxon>
        <taxon>Bacilli</taxon>
        <taxon>Lactobacillales</taxon>
        <taxon>Lactobacillaceae</taxon>
        <taxon>Pediococcus</taxon>
    </lineage>
</organism>
<evidence type="ECO:0000256" key="2">
    <source>
        <dbReference type="ARBA" id="ARBA00022475"/>
    </source>
</evidence>
<sequence>MDVQKIWHKVGTFSRALLQRFNDSEVVNNSIVLAYYLLLSIFPALIFLGSLLPILQVHIATVLEYIETAVPDTIYTMTAPIVKDFLSRGNGELLSFGAILMLYSASQAVAAFQRTVNRAYGVAKHQNPITNRVVSFVLTVIFIVIMATFVFLFSFGQTLLRYLTPIFNLPNDWFLLLGQIKWPVTILGIFISLTLLYYLVPNAKIKFKYVIPGAVVATIGSILISQFFSYYLRYFAHSVTSYKTLGTFIAIMFWLNFSSMIVMLGGVVNATWQELKLGDIEETSGSLKKVAGKYKVRIRKTTRNTRKKTWKHRRVR</sequence>
<evidence type="ECO:0000256" key="1">
    <source>
        <dbReference type="ARBA" id="ARBA00004651"/>
    </source>
</evidence>
<feature type="transmembrane region" description="Helical" evidence="6">
    <location>
        <begin position="209"/>
        <end position="232"/>
    </location>
</feature>
<feature type="transmembrane region" description="Helical" evidence="6">
    <location>
        <begin position="93"/>
        <end position="112"/>
    </location>
</feature>
<feature type="transmembrane region" description="Helical" evidence="6">
    <location>
        <begin position="244"/>
        <end position="268"/>
    </location>
</feature>
<dbReference type="PANTHER" id="PTHR30213">
    <property type="entry name" value="INNER MEMBRANE PROTEIN YHJD"/>
    <property type="match status" value="1"/>
</dbReference>
<evidence type="ECO:0000256" key="3">
    <source>
        <dbReference type="ARBA" id="ARBA00022692"/>
    </source>
</evidence>
<dbReference type="PATRIC" id="fig|701521.8.peg.360"/>
<dbReference type="InterPro" id="IPR017039">
    <property type="entry name" value="Virul_fac_BrkB"/>
</dbReference>
<dbReference type="STRING" id="701521.PECL_382"/>
<reference evidence="7 8" key="1">
    <citation type="journal article" date="2012" name="J. Bacteriol.">
        <title>Complete Genome Sequence of the Beer Spoilage Organism Pediococcus claussenii ATCC BAA-344T.</title>
        <authorList>
            <person name="Pittet V."/>
            <person name="Abegunde T."/>
            <person name="Marfleet T."/>
            <person name="Haakensen M."/>
            <person name="Morrow K."/>
            <person name="Jayaprakash T."/>
            <person name="Schroeder K."/>
            <person name="Trost B."/>
            <person name="Byrns S."/>
            <person name="Bergsveinson J."/>
            <person name="Kusalik A."/>
            <person name="Ziola B."/>
        </authorList>
    </citation>
    <scope>NUCLEOTIDE SEQUENCE [LARGE SCALE GENOMIC DNA]</scope>
    <source>
        <strain evidence="7 8">ATCC BAA-344</strain>
    </source>
</reference>
<dbReference type="Pfam" id="PF03631">
    <property type="entry name" value="Virul_fac_BrkB"/>
    <property type="match status" value="1"/>
</dbReference>
<comment type="subcellular location">
    <subcellularLocation>
        <location evidence="1">Cell membrane</location>
        <topology evidence="1">Multi-pass membrane protein</topology>
    </subcellularLocation>
</comment>
<dbReference type="HOGENOM" id="CLU_045539_4_0_9"/>
<keyword evidence="3 6" id="KW-0812">Transmembrane</keyword>
<dbReference type="Proteomes" id="UP000005444">
    <property type="component" value="Chromosome"/>
</dbReference>
<keyword evidence="5 6" id="KW-0472">Membrane</keyword>
<dbReference type="NCBIfam" id="TIGR00765">
    <property type="entry name" value="yihY_not_rbn"/>
    <property type="match status" value="1"/>
</dbReference>
<evidence type="ECO:0000256" key="5">
    <source>
        <dbReference type="ARBA" id="ARBA00023136"/>
    </source>
</evidence>
<dbReference type="RefSeq" id="WP_014214888.1">
    <property type="nucleotide sequence ID" value="NC_016605.1"/>
</dbReference>
<evidence type="ECO:0000256" key="4">
    <source>
        <dbReference type="ARBA" id="ARBA00022989"/>
    </source>
</evidence>
<protein>
    <submittedName>
        <fullName evidence="7">Ribonuclease BN-like family protein</fullName>
    </submittedName>
</protein>
<keyword evidence="2" id="KW-1003">Cell membrane</keyword>
<feature type="transmembrane region" description="Helical" evidence="6">
    <location>
        <begin position="133"/>
        <end position="160"/>
    </location>
</feature>
<keyword evidence="8" id="KW-1185">Reference proteome</keyword>
<dbReference type="PANTHER" id="PTHR30213:SF0">
    <property type="entry name" value="UPF0761 MEMBRANE PROTEIN YIHY"/>
    <property type="match status" value="1"/>
</dbReference>
<feature type="transmembrane region" description="Helical" evidence="6">
    <location>
        <begin position="180"/>
        <end position="200"/>
    </location>
</feature>
<gene>
    <name evidence="7" type="ordered locus">PECL_382</name>
</gene>
<name>G8PB61_PEDCP</name>
<evidence type="ECO:0000313" key="7">
    <source>
        <dbReference type="EMBL" id="AEV94690.1"/>
    </source>
</evidence>
<accession>G8PB61</accession>